<dbReference type="GO" id="GO:0046872">
    <property type="term" value="F:metal ion binding"/>
    <property type="evidence" value="ECO:0007669"/>
    <property type="project" value="InterPro"/>
</dbReference>
<evidence type="ECO:0000259" key="1">
    <source>
        <dbReference type="Pfam" id="PF11716"/>
    </source>
</evidence>
<dbReference type="InterPro" id="IPR017520">
    <property type="entry name" value="CHP03086"/>
</dbReference>
<gene>
    <name evidence="2" type="ORF">J4573_36555</name>
</gene>
<proteinExistence type="predicted"/>
<reference evidence="2" key="1">
    <citation type="submission" date="2021-03" db="EMBL/GenBank/DDBJ databases">
        <authorList>
            <person name="Kanchanasin P."/>
            <person name="Saeng-In P."/>
            <person name="Phongsopitanun W."/>
            <person name="Yuki M."/>
            <person name="Kudo T."/>
            <person name="Ohkuma M."/>
            <person name="Tanasupawat S."/>
        </authorList>
    </citation>
    <scope>NUCLEOTIDE SEQUENCE</scope>
    <source>
        <strain evidence="2">GKU 128</strain>
    </source>
</reference>
<dbReference type="InterPro" id="IPR034660">
    <property type="entry name" value="DinB/YfiT-like"/>
</dbReference>
<dbReference type="EMBL" id="JAGEOJ010000017">
    <property type="protein sequence ID" value="MBO2452652.1"/>
    <property type="molecule type" value="Genomic_DNA"/>
</dbReference>
<dbReference type="RefSeq" id="WP_208260680.1">
    <property type="nucleotide sequence ID" value="NZ_JAGEOJ010000017.1"/>
</dbReference>
<evidence type="ECO:0000313" key="2">
    <source>
        <dbReference type="EMBL" id="MBO2452652.1"/>
    </source>
</evidence>
<dbReference type="InterPro" id="IPR017517">
    <property type="entry name" value="Maleyloyr_isom"/>
</dbReference>
<dbReference type="InterPro" id="IPR024344">
    <property type="entry name" value="MDMPI_metal-binding"/>
</dbReference>
<dbReference type="NCBIfam" id="TIGR03086">
    <property type="entry name" value="TIGR03086 family metal-binding protein"/>
    <property type="match status" value="1"/>
</dbReference>
<feature type="domain" description="Mycothiol-dependent maleylpyruvate isomerase metal-binding" evidence="1">
    <location>
        <begin position="29"/>
        <end position="147"/>
    </location>
</feature>
<name>A0A939PGX5_9ACTN</name>
<dbReference type="Gene3D" id="1.20.120.450">
    <property type="entry name" value="dinb family like domain"/>
    <property type="match status" value="1"/>
</dbReference>
<evidence type="ECO:0000313" key="3">
    <source>
        <dbReference type="Proteomes" id="UP000669179"/>
    </source>
</evidence>
<sequence>MGDDRAVTPANAPDAAALQDFTAALLERAISFALGVAQDVNDDRMAGPTPCRGWTLRMLFLHLNDSLDALCEGIDRGSVPLMPDWRPEDPGGDVVADFRDRAARLLGAWAHDSRTDRLVTVGGCPMQAGAMASTGAMEVAVHAWDIARACGRRTPVPAALAEQLIRISPMLVADDVRHGLFDPPVRVPPNAPAGDRLVALLGRDPAWISP</sequence>
<dbReference type="NCBIfam" id="TIGR03083">
    <property type="entry name" value="maleylpyruvate isomerase family mycothiol-dependent enzyme"/>
    <property type="match status" value="1"/>
</dbReference>
<keyword evidence="3" id="KW-1185">Reference proteome</keyword>
<dbReference type="AlphaFoldDB" id="A0A939PGX5"/>
<dbReference type="Pfam" id="PF11716">
    <property type="entry name" value="MDMPI_N"/>
    <property type="match status" value="1"/>
</dbReference>
<protein>
    <submittedName>
        <fullName evidence="2">TIGR03086 family protein</fullName>
    </submittedName>
</protein>
<organism evidence="2 3">
    <name type="scientific">Actinomadura barringtoniae</name>
    <dbReference type="NCBI Taxonomy" id="1427535"/>
    <lineage>
        <taxon>Bacteria</taxon>
        <taxon>Bacillati</taxon>
        <taxon>Actinomycetota</taxon>
        <taxon>Actinomycetes</taxon>
        <taxon>Streptosporangiales</taxon>
        <taxon>Thermomonosporaceae</taxon>
        <taxon>Actinomadura</taxon>
    </lineage>
</organism>
<dbReference type="Proteomes" id="UP000669179">
    <property type="component" value="Unassembled WGS sequence"/>
</dbReference>
<comment type="caution">
    <text evidence="2">The sequence shown here is derived from an EMBL/GenBank/DDBJ whole genome shotgun (WGS) entry which is preliminary data.</text>
</comment>
<accession>A0A939PGX5</accession>
<dbReference type="SUPFAM" id="SSF109854">
    <property type="entry name" value="DinB/YfiT-like putative metalloenzymes"/>
    <property type="match status" value="1"/>
</dbReference>